<proteinExistence type="inferred from homology"/>
<dbReference type="GO" id="GO:0051539">
    <property type="term" value="F:4 iron, 4 sulfur cluster binding"/>
    <property type="evidence" value="ECO:0007669"/>
    <property type="project" value="UniProtKB-UniRule"/>
</dbReference>
<dbReference type="CDD" id="cd03431">
    <property type="entry name" value="NUDIX_DNA_Glycosylase_C-MutY"/>
    <property type="match status" value="1"/>
</dbReference>
<dbReference type="EC" id="3.2.2.31" evidence="4 14"/>
<dbReference type="InterPro" id="IPR029119">
    <property type="entry name" value="MutY_C"/>
</dbReference>
<comment type="function">
    <text evidence="2">Adenine glycosylase active on G-A mispairs. MutY also corrects error-prone DNA synthesis past GO lesions which are due to the oxidatively damaged form of guanine: 7,8-dihydro-8-oxoguanine (8-oxo-dGTP).</text>
</comment>
<dbReference type="Gene3D" id="1.10.340.30">
    <property type="entry name" value="Hypothetical protein, domain 2"/>
    <property type="match status" value="1"/>
</dbReference>
<dbReference type="PANTHER" id="PTHR42944">
    <property type="entry name" value="ADENINE DNA GLYCOSYLASE"/>
    <property type="match status" value="1"/>
</dbReference>
<dbReference type="InterPro" id="IPR003265">
    <property type="entry name" value="HhH-GPD_domain"/>
</dbReference>
<dbReference type="GO" id="GO:0006298">
    <property type="term" value="P:mismatch repair"/>
    <property type="evidence" value="ECO:0007669"/>
    <property type="project" value="TreeGrafter"/>
</dbReference>
<accession>A0A7G9L5E5</accession>
<evidence type="ECO:0000256" key="9">
    <source>
        <dbReference type="ARBA" id="ARBA00022801"/>
    </source>
</evidence>
<evidence type="ECO:0000256" key="10">
    <source>
        <dbReference type="ARBA" id="ARBA00023004"/>
    </source>
</evidence>
<dbReference type="GO" id="GO:0046872">
    <property type="term" value="F:metal ion binding"/>
    <property type="evidence" value="ECO:0007669"/>
    <property type="project" value="UniProtKB-UniRule"/>
</dbReference>
<dbReference type="RefSeq" id="WP_187480798.1">
    <property type="nucleotide sequence ID" value="NZ_CP060697.1"/>
</dbReference>
<dbReference type="InterPro" id="IPR011257">
    <property type="entry name" value="DNA_glycosylase"/>
</dbReference>
<evidence type="ECO:0000256" key="13">
    <source>
        <dbReference type="ARBA" id="ARBA00023295"/>
    </source>
</evidence>
<keyword evidence="12" id="KW-0234">DNA repair</keyword>
<dbReference type="Gene3D" id="3.90.79.10">
    <property type="entry name" value="Nucleoside Triphosphate Pyrophosphohydrolase"/>
    <property type="match status" value="1"/>
</dbReference>
<evidence type="ECO:0000256" key="3">
    <source>
        <dbReference type="ARBA" id="ARBA00008343"/>
    </source>
</evidence>
<comment type="catalytic activity">
    <reaction evidence="1 14">
        <text>Hydrolyzes free adenine bases from 7,8-dihydro-8-oxoguanine:adenine mismatched double-stranded DNA, leaving an apurinic site.</text>
        <dbReference type="EC" id="3.2.2.31"/>
    </reaction>
</comment>
<dbReference type="Gene3D" id="1.10.1670.10">
    <property type="entry name" value="Helix-hairpin-Helix base-excision DNA repair enzymes (C-terminal)"/>
    <property type="match status" value="1"/>
</dbReference>
<keyword evidence="11" id="KW-0411">Iron-sulfur</keyword>
<keyword evidence="10 14" id="KW-0408">Iron</keyword>
<evidence type="ECO:0000313" key="16">
    <source>
        <dbReference type="EMBL" id="QNM83844.1"/>
    </source>
</evidence>
<dbReference type="InterPro" id="IPR015797">
    <property type="entry name" value="NUDIX_hydrolase-like_dom_sf"/>
</dbReference>
<evidence type="ECO:0000256" key="12">
    <source>
        <dbReference type="ARBA" id="ARBA00023204"/>
    </source>
</evidence>
<dbReference type="Pfam" id="PF00730">
    <property type="entry name" value="HhH-GPD"/>
    <property type="match status" value="1"/>
</dbReference>
<comment type="similarity">
    <text evidence="3 14">Belongs to the Nth/MutY family.</text>
</comment>
<evidence type="ECO:0000256" key="2">
    <source>
        <dbReference type="ARBA" id="ARBA00002933"/>
    </source>
</evidence>
<dbReference type="GO" id="GO:0006284">
    <property type="term" value="P:base-excision repair"/>
    <property type="evidence" value="ECO:0007669"/>
    <property type="project" value="UniProtKB-UniRule"/>
</dbReference>
<dbReference type="SUPFAM" id="SSF55811">
    <property type="entry name" value="Nudix"/>
    <property type="match status" value="1"/>
</dbReference>
<dbReference type="Pfam" id="PF14815">
    <property type="entry name" value="NUDIX_4"/>
    <property type="match status" value="1"/>
</dbReference>
<dbReference type="GO" id="GO:0035485">
    <property type="term" value="F:adenine/guanine mispair binding"/>
    <property type="evidence" value="ECO:0007669"/>
    <property type="project" value="TreeGrafter"/>
</dbReference>
<name>A0A7G9L5E5_9SPHN</name>
<dbReference type="InterPro" id="IPR023170">
    <property type="entry name" value="HhH_base_excis_C"/>
</dbReference>
<dbReference type="InterPro" id="IPR044298">
    <property type="entry name" value="MIG/MutY"/>
</dbReference>
<evidence type="ECO:0000259" key="15">
    <source>
        <dbReference type="SMART" id="SM00478"/>
    </source>
</evidence>
<dbReference type="SMART" id="SM00478">
    <property type="entry name" value="ENDO3c"/>
    <property type="match status" value="1"/>
</dbReference>
<evidence type="ECO:0000256" key="6">
    <source>
        <dbReference type="ARBA" id="ARBA00022485"/>
    </source>
</evidence>
<organism evidence="16 17">
    <name type="scientific">Sphingomonas sabuli</name>
    <dbReference type="NCBI Taxonomy" id="2764186"/>
    <lineage>
        <taxon>Bacteria</taxon>
        <taxon>Pseudomonadati</taxon>
        <taxon>Pseudomonadota</taxon>
        <taxon>Alphaproteobacteria</taxon>
        <taxon>Sphingomonadales</taxon>
        <taxon>Sphingomonadaceae</taxon>
        <taxon>Sphingomonas</taxon>
    </lineage>
</organism>
<evidence type="ECO:0000313" key="17">
    <source>
        <dbReference type="Proteomes" id="UP000515861"/>
    </source>
</evidence>
<sequence length="332" mass="35803">MRANLSDRLLQHYVDKCRALPWRSPPGSPPPDSYRVWLSEVMLQQTTVAAVTPRFERFLARWPTVEALAAALDEDVLAEWAGLGYYARARNLIACAREVAARGGFPTTEAGLRALPGIGDYTAAAIAAIAFGAHAVVIDANVERVTCRLFALAAPTRGDLRAAVASITPAERAGDFAQAMMDLGATICRPRAPLCDSCPLRDDCRAFASGNPERFPAPKAKAAKPVRHGVAQWIERDGAIWLVRRPTKGLLGGMAALPGPVWTAERQANAPELARVRHVFTHFALELAVVAAADPVGEGWWQPFDTLADAGLPTLYRRAVDAVLTERGRIAA</sequence>
<dbReference type="CDD" id="cd00056">
    <property type="entry name" value="ENDO3c"/>
    <property type="match status" value="1"/>
</dbReference>
<gene>
    <name evidence="16" type="ORF">H8M03_05870</name>
</gene>
<keyword evidence="17" id="KW-1185">Reference proteome</keyword>
<feature type="domain" description="HhH-GPD" evidence="15">
    <location>
        <begin position="42"/>
        <end position="186"/>
    </location>
</feature>
<dbReference type="KEGG" id="ssau:H8M03_05870"/>
<dbReference type="EMBL" id="CP060697">
    <property type="protein sequence ID" value="QNM83844.1"/>
    <property type="molecule type" value="Genomic_DNA"/>
</dbReference>
<dbReference type="SMART" id="SM00525">
    <property type="entry name" value="FES"/>
    <property type="match status" value="1"/>
</dbReference>
<evidence type="ECO:0000256" key="11">
    <source>
        <dbReference type="ARBA" id="ARBA00023014"/>
    </source>
</evidence>
<keyword evidence="7" id="KW-0479">Metal-binding</keyword>
<dbReference type="InterPro" id="IPR004036">
    <property type="entry name" value="Endonuclease-III-like_CS2"/>
</dbReference>
<evidence type="ECO:0000256" key="5">
    <source>
        <dbReference type="ARBA" id="ARBA00022023"/>
    </source>
</evidence>
<keyword evidence="9" id="KW-0378">Hydrolase</keyword>
<reference evidence="16 17" key="1">
    <citation type="submission" date="2020-08" db="EMBL/GenBank/DDBJ databases">
        <title>Sphingomonas sp. sand1-3 16S ribosomal RNA gene Genome sequencing and assembly.</title>
        <authorList>
            <person name="Kang M."/>
        </authorList>
    </citation>
    <scope>NUCLEOTIDE SEQUENCE [LARGE SCALE GENOMIC DNA]</scope>
    <source>
        <strain evidence="17">sand1-3</strain>
    </source>
</reference>
<dbReference type="GO" id="GO:0000701">
    <property type="term" value="F:purine-specific mismatch base pair DNA N-glycosylase activity"/>
    <property type="evidence" value="ECO:0007669"/>
    <property type="project" value="UniProtKB-EC"/>
</dbReference>
<evidence type="ECO:0000256" key="14">
    <source>
        <dbReference type="RuleBase" id="RU365096"/>
    </source>
</evidence>
<dbReference type="GO" id="GO:0032357">
    <property type="term" value="F:oxidized purine DNA binding"/>
    <property type="evidence" value="ECO:0007669"/>
    <property type="project" value="TreeGrafter"/>
</dbReference>
<evidence type="ECO:0000256" key="8">
    <source>
        <dbReference type="ARBA" id="ARBA00022763"/>
    </source>
</evidence>
<dbReference type="InterPro" id="IPR003651">
    <property type="entry name" value="Endonuclease3_FeS-loop_motif"/>
</dbReference>
<dbReference type="Proteomes" id="UP000515861">
    <property type="component" value="Chromosome"/>
</dbReference>
<dbReference type="GO" id="GO:0034039">
    <property type="term" value="F:8-oxo-7,8-dihydroguanine DNA N-glycosylase activity"/>
    <property type="evidence" value="ECO:0007669"/>
    <property type="project" value="TreeGrafter"/>
</dbReference>
<keyword evidence="8 14" id="KW-0227">DNA damage</keyword>
<dbReference type="AlphaFoldDB" id="A0A7G9L5E5"/>
<dbReference type="PANTHER" id="PTHR42944:SF1">
    <property type="entry name" value="ADENINE DNA GLYCOSYLASE"/>
    <property type="match status" value="1"/>
</dbReference>
<protein>
    <recommendedName>
        <fullName evidence="5 14">Adenine DNA glycosylase</fullName>
        <ecNumber evidence="4 14">3.2.2.31</ecNumber>
    </recommendedName>
</protein>
<evidence type="ECO:0000256" key="4">
    <source>
        <dbReference type="ARBA" id="ARBA00012045"/>
    </source>
</evidence>
<dbReference type="PROSITE" id="PS01155">
    <property type="entry name" value="ENDONUCLEASE_III_2"/>
    <property type="match status" value="1"/>
</dbReference>
<comment type="cofactor">
    <cofactor evidence="14">
        <name>[4Fe-4S] cluster</name>
        <dbReference type="ChEBI" id="CHEBI:49883"/>
    </cofactor>
    <text evidence="14">Binds 1 [4Fe-4S] cluster.</text>
</comment>
<evidence type="ECO:0000256" key="7">
    <source>
        <dbReference type="ARBA" id="ARBA00022723"/>
    </source>
</evidence>
<keyword evidence="6" id="KW-0004">4Fe-4S</keyword>
<evidence type="ECO:0000256" key="1">
    <source>
        <dbReference type="ARBA" id="ARBA00000843"/>
    </source>
</evidence>
<dbReference type="SUPFAM" id="SSF48150">
    <property type="entry name" value="DNA-glycosylase"/>
    <property type="match status" value="1"/>
</dbReference>
<keyword evidence="13 14" id="KW-0326">Glycosidase</keyword>